<evidence type="ECO:0000313" key="5">
    <source>
        <dbReference type="Proteomes" id="UP000675881"/>
    </source>
</evidence>
<evidence type="ECO:0000256" key="1">
    <source>
        <dbReference type="ARBA" id="ARBA00005790"/>
    </source>
</evidence>
<comment type="similarity">
    <text evidence="1">Belongs to the guanylate kinase family.</text>
</comment>
<dbReference type="InterPro" id="IPR008144">
    <property type="entry name" value="Guanylate_kin-like_dom"/>
</dbReference>
<dbReference type="Pfam" id="PF00625">
    <property type="entry name" value="Guanylate_kin"/>
    <property type="match status" value="1"/>
</dbReference>
<sequence length="208" mass="24590">MTRKDFYFFFEDKCSQHLLHWFYAVLRALVNLHSSRNSWKNTLTYLVFPYPIRQGNQELEKKNGVEYNFSTKEDMRQLREDQELIEMSEYSGNLYGTSKKSIKKVTDTGRICLLDVDIKGVESLKASDINCKFVFIRPPSLEILEERLRKRGTEDEADIQSRLDNVREEIEYGDHEENFDKIIVNDDLNSAYQNLKSFIGQYVTTHFD</sequence>
<dbReference type="EMBL" id="HG994580">
    <property type="protein sequence ID" value="CAF2762778.1"/>
    <property type="molecule type" value="Genomic_DNA"/>
</dbReference>
<evidence type="ECO:0000256" key="2">
    <source>
        <dbReference type="ARBA" id="ARBA00022679"/>
    </source>
</evidence>
<dbReference type="SMART" id="SM00072">
    <property type="entry name" value="GuKc"/>
    <property type="match status" value="1"/>
</dbReference>
<dbReference type="PANTHER" id="PTHR23117:SF13">
    <property type="entry name" value="GUANYLATE KINASE"/>
    <property type="match status" value="1"/>
</dbReference>
<evidence type="ECO:0000313" key="4">
    <source>
        <dbReference type="EMBL" id="CAF2762778.1"/>
    </source>
</evidence>
<dbReference type="CDD" id="cd00071">
    <property type="entry name" value="GMPK"/>
    <property type="match status" value="1"/>
</dbReference>
<dbReference type="AlphaFoldDB" id="A0A7R8GZB3"/>
<organism evidence="4 5">
    <name type="scientific">Lepeophtheirus salmonis</name>
    <name type="common">Salmon louse</name>
    <name type="synonym">Caligus salmonis</name>
    <dbReference type="NCBI Taxonomy" id="72036"/>
    <lineage>
        <taxon>Eukaryota</taxon>
        <taxon>Metazoa</taxon>
        <taxon>Ecdysozoa</taxon>
        <taxon>Arthropoda</taxon>
        <taxon>Crustacea</taxon>
        <taxon>Multicrustacea</taxon>
        <taxon>Hexanauplia</taxon>
        <taxon>Copepoda</taxon>
        <taxon>Siphonostomatoida</taxon>
        <taxon>Caligidae</taxon>
        <taxon>Lepeophtheirus</taxon>
    </lineage>
</organism>
<protein>
    <submittedName>
        <fullName evidence="4">E2.7.4.8</fullName>
        <ecNumber evidence="4">2.7.4.8</ecNumber>
    </submittedName>
</protein>
<dbReference type="EC" id="2.7.4.8" evidence="4"/>
<gene>
    <name evidence="4" type="ORF">LSAA_1335</name>
</gene>
<dbReference type="Gene3D" id="3.40.50.300">
    <property type="entry name" value="P-loop containing nucleotide triphosphate hydrolases"/>
    <property type="match status" value="1"/>
</dbReference>
<keyword evidence="3" id="KW-0418">Kinase</keyword>
<accession>A0A7R8GZB3</accession>
<dbReference type="GO" id="GO:0005829">
    <property type="term" value="C:cytosol"/>
    <property type="evidence" value="ECO:0007669"/>
    <property type="project" value="TreeGrafter"/>
</dbReference>
<dbReference type="InterPro" id="IPR027417">
    <property type="entry name" value="P-loop_NTPase"/>
</dbReference>
<reference evidence="4" key="1">
    <citation type="submission" date="2021-02" db="EMBL/GenBank/DDBJ databases">
        <authorList>
            <person name="Bekaert M."/>
        </authorList>
    </citation>
    <scope>NUCLEOTIDE SEQUENCE</scope>
    <source>
        <strain evidence="4">IoA-00</strain>
    </source>
</reference>
<keyword evidence="5" id="KW-1185">Reference proteome</keyword>
<dbReference type="GO" id="GO:0004385">
    <property type="term" value="F:GMP kinase activity"/>
    <property type="evidence" value="ECO:0007669"/>
    <property type="project" value="UniProtKB-EC"/>
</dbReference>
<dbReference type="SUPFAM" id="SSF52540">
    <property type="entry name" value="P-loop containing nucleoside triphosphate hydrolases"/>
    <property type="match status" value="1"/>
</dbReference>
<dbReference type="InterPro" id="IPR008145">
    <property type="entry name" value="GK/Ca_channel_bsu"/>
</dbReference>
<keyword evidence="2 4" id="KW-0808">Transferase</keyword>
<name>A0A7R8GZB3_LEPSM</name>
<evidence type="ECO:0000256" key="3">
    <source>
        <dbReference type="ARBA" id="ARBA00022777"/>
    </source>
</evidence>
<dbReference type="PANTHER" id="PTHR23117">
    <property type="entry name" value="GUANYLATE KINASE-RELATED"/>
    <property type="match status" value="1"/>
</dbReference>
<proteinExistence type="inferred from homology"/>
<dbReference type="OrthoDB" id="6334211at2759"/>
<dbReference type="Proteomes" id="UP000675881">
    <property type="component" value="Chromosome 1"/>
</dbReference>
<dbReference type="PROSITE" id="PS50052">
    <property type="entry name" value="GUANYLATE_KINASE_2"/>
    <property type="match status" value="1"/>
</dbReference>